<dbReference type="EMBL" id="PJZH01000012">
    <property type="protein sequence ID" value="PLR34087.1"/>
    <property type="molecule type" value="Genomic_DNA"/>
</dbReference>
<evidence type="ECO:0000313" key="1">
    <source>
        <dbReference type="EMBL" id="PLR34087.1"/>
    </source>
</evidence>
<dbReference type="Proteomes" id="UP000234503">
    <property type="component" value="Unassembled WGS sequence"/>
</dbReference>
<accession>A0A2N5E1A7</accession>
<organism evidence="1 2">
    <name type="scientific">Chimaeribacter coloradensis</name>
    <dbReference type="NCBI Taxonomy" id="2060068"/>
    <lineage>
        <taxon>Bacteria</taxon>
        <taxon>Pseudomonadati</taxon>
        <taxon>Pseudomonadota</taxon>
        <taxon>Gammaproteobacteria</taxon>
        <taxon>Enterobacterales</taxon>
        <taxon>Yersiniaceae</taxon>
        <taxon>Chimaeribacter</taxon>
    </lineage>
</organism>
<gene>
    <name evidence="1" type="ORF">CYR32_12815</name>
</gene>
<comment type="caution">
    <text evidence="1">The sequence shown here is derived from an EMBL/GenBank/DDBJ whole genome shotgun (WGS) entry which is preliminary data.</text>
</comment>
<name>A0A2N5E1A7_9GAMM</name>
<dbReference type="RefSeq" id="WP_101824934.1">
    <property type="nucleotide sequence ID" value="NZ_PJZH01000012.1"/>
</dbReference>
<dbReference type="AlphaFoldDB" id="A0A2N5E1A7"/>
<evidence type="ECO:0000313" key="2">
    <source>
        <dbReference type="Proteomes" id="UP000234503"/>
    </source>
</evidence>
<sequence>MKQTRPAAATSPVLQRTLENLRNGTAADFPILVMSSEEGGKLYFAEGTSKLEKLNSIDQAISNMLTYREALEKCD</sequence>
<dbReference type="OrthoDB" id="6505825at2"/>
<keyword evidence="2" id="KW-1185">Reference proteome</keyword>
<proteinExistence type="predicted"/>
<protein>
    <submittedName>
        <fullName evidence="1">Uncharacterized protein</fullName>
    </submittedName>
</protein>
<reference evidence="1 2" key="1">
    <citation type="submission" date="2017-12" db="EMBL/GenBank/DDBJ databases">
        <title>Characterization of six clinical isolates of Enterochimera gen. nov., a novel genus of the Yersiniaciae family and the three species Enterochimera arupensis sp. nov., Enterochimera coloradensis sp. nov, and Enterochimera californica sp. nov.</title>
        <authorList>
            <person name="Rossi A."/>
            <person name="Fisher M."/>
        </authorList>
    </citation>
    <scope>NUCLEOTIDE SEQUENCE [LARGE SCALE GENOMIC DNA]</scope>
    <source>
        <strain evidence="2">2016-Iso4</strain>
    </source>
</reference>